<dbReference type="InterPro" id="IPR039556">
    <property type="entry name" value="ICL/PEPM"/>
</dbReference>
<evidence type="ECO:0000313" key="3">
    <source>
        <dbReference type="Proteomes" id="UP000660708"/>
    </source>
</evidence>
<dbReference type="GO" id="GO:0046872">
    <property type="term" value="F:metal ion binding"/>
    <property type="evidence" value="ECO:0007669"/>
    <property type="project" value="UniProtKB-KW"/>
</dbReference>
<dbReference type="CDD" id="cd00377">
    <property type="entry name" value="ICL_PEPM"/>
    <property type="match status" value="1"/>
</dbReference>
<organism evidence="2 3">
    <name type="scientific">Pseudoalteromonas peptidolytica F12-50-A1</name>
    <dbReference type="NCBI Taxonomy" id="1315280"/>
    <lineage>
        <taxon>Bacteria</taxon>
        <taxon>Pseudomonadati</taxon>
        <taxon>Pseudomonadota</taxon>
        <taxon>Gammaproteobacteria</taxon>
        <taxon>Alteromonadales</taxon>
        <taxon>Pseudoalteromonadaceae</taxon>
        <taxon>Pseudoalteromonas</taxon>
    </lineage>
</organism>
<dbReference type="Gene3D" id="3.20.20.60">
    <property type="entry name" value="Phosphoenolpyruvate-binding domains"/>
    <property type="match status" value="1"/>
</dbReference>
<comment type="caution">
    <text evidence="2">The sequence shown here is derived from an EMBL/GenBank/DDBJ whole genome shotgun (WGS) entry which is preliminary data.</text>
</comment>
<protein>
    <recommendedName>
        <fullName evidence="4">Isocitrate lyase/phosphoenolpyruvate mutase family protein</fullName>
    </recommendedName>
</protein>
<keyword evidence="1" id="KW-0479">Metal-binding</keyword>
<gene>
    <name evidence="2" type="ORF">PPEP_a4126</name>
</gene>
<sequence length="265" mass="29341">MNKRTIFKALHQNPNPLFIANCWDPLSALIIEQAGGQAVATTSWGMSNHQGFKDGEQLTFDHVLQIVSAILKVITIPLSVDIEAGYSADQSQIIKHIIQLADLGVAGINIEDTPSHQNDLRDIQAHQSLLYAIRQALRDAGFKHFFINARCDLCLQPQWNETALLKRALAYQEAGCDGFFIPGLTELVTIKRLTTLLSIPVNVMLMLGLSDKQQLTELGVKRISSGNALSDHVIAQQVSVTKRMLKEATVDFLFEHSVGITWQSN</sequence>
<accession>A0A8I0MSI2</accession>
<name>A0A8I0MSI2_9GAMM</name>
<evidence type="ECO:0000256" key="1">
    <source>
        <dbReference type="ARBA" id="ARBA00022723"/>
    </source>
</evidence>
<dbReference type="AlphaFoldDB" id="A0A8I0MSI2"/>
<proteinExistence type="predicted"/>
<dbReference type="PANTHER" id="PTHR42905:SF16">
    <property type="entry name" value="CARBOXYPHOSPHONOENOLPYRUVATE PHOSPHONOMUTASE-LIKE PROTEIN (AFU_ORTHOLOGUE AFUA_5G07230)"/>
    <property type="match status" value="1"/>
</dbReference>
<evidence type="ECO:0008006" key="4">
    <source>
        <dbReference type="Google" id="ProtNLM"/>
    </source>
</evidence>
<dbReference type="RefSeq" id="WP_147388762.1">
    <property type="nucleotide sequence ID" value="NZ_AQHF01000016.1"/>
</dbReference>
<evidence type="ECO:0000313" key="2">
    <source>
        <dbReference type="EMBL" id="MBE0344606.1"/>
    </source>
</evidence>
<dbReference type="EMBL" id="AQHF01000016">
    <property type="protein sequence ID" value="MBE0344606.1"/>
    <property type="molecule type" value="Genomic_DNA"/>
</dbReference>
<dbReference type="PANTHER" id="PTHR42905">
    <property type="entry name" value="PHOSPHOENOLPYRUVATE CARBOXYLASE"/>
    <property type="match status" value="1"/>
</dbReference>
<dbReference type="SUPFAM" id="SSF51621">
    <property type="entry name" value="Phosphoenolpyruvate/pyruvate domain"/>
    <property type="match status" value="1"/>
</dbReference>
<dbReference type="Pfam" id="PF13714">
    <property type="entry name" value="PEP_mutase"/>
    <property type="match status" value="1"/>
</dbReference>
<dbReference type="GO" id="GO:0003824">
    <property type="term" value="F:catalytic activity"/>
    <property type="evidence" value="ECO:0007669"/>
    <property type="project" value="InterPro"/>
</dbReference>
<keyword evidence="3" id="KW-1185">Reference proteome</keyword>
<dbReference type="Proteomes" id="UP000660708">
    <property type="component" value="Unassembled WGS sequence"/>
</dbReference>
<dbReference type="InterPro" id="IPR040442">
    <property type="entry name" value="Pyrv_kinase-like_dom_sf"/>
</dbReference>
<dbReference type="InterPro" id="IPR015813">
    <property type="entry name" value="Pyrv/PenolPyrv_kinase-like_dom"/>
</dbReference>
<reference evidence="2 3" key="1">
    <citation type="submission" date="2015-06" db="EMBL/GenBank/DDBJ databases">
        <title>Genome sequence of Pseudoalteromonas peptidolytica.</title>
        <authorList>
            <person name="Xie B.-B."/>
            <person name="Rong J.-C."/>
            <person name="Qin Q.-L."/>
            <person name="Zhang Y.-Z."/>
        </authorList>
    </citation>
    <scope>NUCLEOTIDE SEQUENCE [LARGE SCALE GENOMIC DNA]</scope>
    <source>
        <strain evidence="2 3">F12-50-A1</strain>
    </source>
</reference>